<comment type="similarity">
    <text evidence="5">Belongs to the NRP synthetase family.</text>
</comment>
<dbReference type="Pfam" id="PF00501">
    <property type="entry name" value="AMP-binding"/>
    <property type="match status" value="4"/>
</dbReference>
<dbReference type="InterPro" id="IPR045851">
    <property type="entry name" value="AMP-bd_C_sf"/>
</dbReference>
<dbReference type="PANTHER" id="PTHR45527">
    <property type="entry name" value="NONRIBOSOMAL PEPTIDE SYNTHETASE"/>
    <property type="match status" value="1"/>
</dbReference>
<dbReference type="Gene3D" id="3.30.300.30">
    <property type="match status" value="4"/>
</dbReference>
<dbReference type="InterPro" id="IPR000873">
    <property type="entry name" value="AMP-dep_synth/lig_dom"/>
</dbReference>
<evidence type="ECO:0000256" key="4">
    <source>
        <dbReference type="ARBA" id="ARBA00022737"/>
    </source>
</evidence>
<keyword evidence="3" id="KW-0436">Ligase</keyword>
<evidence type="ECO:0000259" key="6">
    <source>
        <dbReference type="PROSITE" id="PS50075"/>
    </source>
</evidence>
<dbReference type="Gene3D" id="3.30.559.10">
    <property type="entry name" value="Chloramphenicol acetyltransferase-like domain"/>
    <property type="match status" value="4"/>
</dbReference>
<dbReference type="InterPro" id="IPR010071">
    <property type="entry name" value="AA_adenyl_dom"/>
</dbReference>
<keyword evidence="1" id="KW-0596">Phosphopantetheine</keyword>
<feature type="domain" description="Carrier" evidence="6">
    <location>
        <begin position="2944"/>
        <end position="3021"/>
    </location>
</feature>
<evidence type="ECO:0000256" key="2">
    <source>
        <dbReference type="ARBA" id="ARBA00022553"/>
    </source>
</evidence>
<dbReference type="InterPro" id="IPR001242">
    <property type="entry name" value="Condensation_dom"/>
</dbReference>
<dbReference type="CDD" id="cd19542">
    <property type="entry name" value="CT_NRPS-like"/>
    <property type="match status" value="1"/>
</dbReference>
<dbReference type="SUPFAM" id="SSF56801">
    <property type="entry name" value="Acetyl-CoA synthetase-like"/>
    <property type="match status" value="4"/>
</dbReference>
<dbReference type="CDD" id="cd05918">
    <property type="entry name" value="A_NRPS_SidN3_like"/>
    <property type="match status" value="4"/>
</dbReference>
<dbReference type="NCBIfam" id="TIGR01733">
    <property type="entry name" value="AA-adenyl-dom"/>
    <property type="match status" value="2"/>
</dbReference>
<comment type="caution">
    <text evidence="7">The sequence shown here is derived from an EMBL/GenBank/DDBJ whole genome shotgun (WGS) entry which is preliminary data.</text>
</comment>
<dbReference type="InterPro" id="IPR009081">
    <property type="entry name" value="PP-bd_ACP"/>
</dbReference>
<dbReference type="SMART" id="SM00823">
    <property type="entry name" value="PKS_PP"/>
    <property type="match status" value="4"/>
</dbReference>
<dbReference type="InterPro" id="IPR006162">
    <property type="entry name" value="Ppantetheine_attach_site"/>
</dbReference>
<dbReference type="EMBL" id="BLKG01000088">
    <property type="protein sequence ID" value="GFF93164.1"/>
    <property type="molecule type" value="Genomic_DNA"/>
</dbReference>
<feature type="domain" description="Carrier" evidence="6">
    <location>
        <begin position="4025"/>
        <end position="4102"/>
    </location>
</feature>
<dbReference type="Gene3D" id="3.30.559.30">
    <property type="entry name" value="Nonribosomal peptide synthetase, condensation domain"/>
    <property type="match status" value="4"/>
</dbReference>
<protein>
    <submittedName>
        <fullName evidence="7">Nonribosomal peptide synthetase 8</fullName>
    </submittedName>
</protein>
<dbReference type="SUPFAM" id="SSF47336">
    <property type="entry name" value="ACP-like"/>
    <property type="match status" value="4"/>
</dbReference>
<dbReference type="Pfam" id="PF00550">
    <property type="entry name" value="PP-binding"/>
    <property type="match status" value="4"/>
</dbReference>
<dbReference type="Proteomes" id="UP000465266">
    <property type="component" value="Unassembled WGS sequence"/>
</dbReference>
<dbReference type="Pfam" id="PF00668">
    <property type="entry name" value="Condensation"/>
    <property type="match status" value="4"/>
</dbReference>
<sequence>MSEQHGPSCNLFSARQSLGSDVAAMAWKSLNLPLDILNSAIQQLPLQNFSIGDVIEVLWAVVLRKYTGNDQIAFNRLVQGHEVASCISMNLDQDKLESLADFPSLALLIAARSDGAREPFSLQEGSDAASCDTTVWITSKRDSKYPLPAASSGGNVIIEIQLDPLEQKSAATFWYRFPRIIDNEARNYVSTLKQSMRCLRAAYHIDIRDLDLISPENRDDLRRWMCSRAGPREPPMSLPDILWRAAQTRADAGAIEDSDGSWSYRELVDACYSLSHHLREAGVESGDMVLLLREKSKWTVAGMIAILMSGAVCIPIDIRQPEERVHSIITSTNARFVLTSDAMATWTTPTSVRTICVPASPLLLDQSGTEQVPYIAPDATAFVFFTSGSTGIPKGVAQQHGAVAMTAEQICRAMRMDSSTRTFQFSSYSFDVSVGDIFATFWAGGCLCVPSEEQRLDALPQTINSMKATHICVTPTILGQLSPKDVPSLRQVTVGGESLTREQLQAWCPRIATIYGTTESVIWDTYHADLTVDDSPTNIGCAMGPTTTWVVDPLDAIKLVPIGAVGELLIGGPLLSRGYLYDEDRTKASFLERPSWLMDFVPDDEAGRLYRTGDLVRYNSDGTIQYLGRKDRQIKVNGQRVELGDIEYALRQSFPDGTACAAEMIRPDLRQGQEVLAAFIGVPDSALGASSWSLSSVRSKLTKLLPMYMIPSVFVSVQGGLPTTPTGKVDRPRLLQMGTSLTPAELLQDLDNDCETLRDPITFNERLLQRLYADALGMKDYNSVSMNTNFFQCGGTSIHAMKLVTLARNQGFSLSVLDVFENPRLADLTTILRRSAAGTVSGQGTCESVPPFSLLPSDIHLEDIRTVAASCCRTTPAQARDVFPCTLLQEGLLALSSKNPGDYIYQAAIELPPTVDLEKFREAYRSAADRIPILRCRAFALPQANHRIYMAVIDEPEEWRTDSILDRCSDTDMQQLTSCRLGDRLVTCSLVVEPTQKQYFVWTIHHALFDGWSLSLMLDEIENQLLGDAISPPLPFQNFVYYLQNALDQKACERFWKSRLEGATRLHFPPSLPSVYQPSERIATVRRAVEIHFPDTGVTPTTVIQGAWAVLLSQHAASSDVVFGATVIGRHAAVPGIEHIAGPTIATVPFRAHLDFTQPISEYLQQLQLDAARSVPYEQLGLSEIAKVSFDAKEACSFQTLLVIQPPEEDAGDSDRRLFDRSQVNVLGTLRTYAVTLQCWLRDSGSAEFQMEIDETLLDRCEGERLLAQLEVILQGLCTGSLKDAALATVLPCSEADMAQISHWNAPTPVPAAENVLQLISKQVAAYPDRLAVDAWDGSLTYRQLDLHVNQLGEQLLHLNDKMQESQPTIIICLEKSHLAVVAFLAVLKAGGVCVLVDPSHPNQRVQSIIKRSDACLALTDEAQSDRLSQWIRTMTISKVLNPSSASRGTLVPRLRGPAHDACIVFTSGSTGEPKAICWSHETVAVTALEIGARFYLSPRSRVFQFSSYAFDVSIHETMATLVRGGCICVPSEQSRQDALEQTIVSFNASTIILTPSVAQVLNPQHMPCLEAVVFCGEPLPMHLARDWSKSMAVYNWYGPAECSVATCCRIGDSWRAGRIGVGASTSTWIVHHQDHDILQPIGAVGELLLQGPCVASRYAQDKVGTAQSFINPPRWWQQCRPEVTGTQMYKTGDLVRYASDGSLILLGRKDMQVKVRGQRVEPGEIQGRLQEILGADTAVTVDLVNIQDHPGAPTLAAFVQTTAWNDIPHNDHIASVDWTHTVQARLSDTLPTWMVPTIFLIVRQFPRTSTGKVDRRKLQTLGAAWIHRSVNTASSVTPGGPWEPSSEAEAVLGELWMRVLGLSTNQLTSNAHFIRLGGNSIDAMHLAAAAGSMGYSLSVRDVLKWPCLADLARHIRRVTPENPVAEQPTTAPFSLIRDTIDLVIARHDAASQCRVRPDQVEDMFPCTALQTALLAMTSKNPGDYVSQNIYHIQGDLGLFKSSWEAVVASTPVLRTRIVDLGKDNFFQIIIDELVEWNDAYETLDDYLHHDQRLPMGLGTSLVRWGILPGQRDSSSSFTFIWTIHHSLYDGWSFRAILDQVERVYTKRPLAPTAPFQEFIKYAMDPKRELAATNFWKQRLDGAVAPQFPMLPSSQYQPRATSTMEYRASQSPAAGRANHANYTNYTLTTLLRAAWSLVLARYTRSTDVVFGATVLGRQAPVPGITDMIGPTIATTPVRVRWAEADTVQNLLQTVHQHGLDMIPFEQLGLQKIRRLGPDPHEACRFQTMLIVQPPKEQRQNCAGLFDKFQGDESFGAFSSTALMLRCSIRSTADKKHNDISDIRFHLDFDPAVVEEQQARRILCQMDHTLSELSSASPSTRIGDLQLLNKFDLETIILWNKKTPEPIYATVPDLFREIVLQFPTAPAVHAWDAEFSYEELDRQATYVAHRLVSLGLQSLQRVPLYFEKSAWTVVAILGVLMAGGTAVLLEPSQPEERLRLIVDRINASLIVTSARNKDSARRLLPSSPVVAVDESVAKSTALSGILPPPRIDSSSPVYIVFTSGSTGVPKGVVITHGNICSALKQRQSILPYGPGDRVLDSVSYAFDVCWGNILFTLCSGACLCVPATLDDIAVSLNQFRVTVVGTIPSIARLLDCSQFPTLKTIILGGEPAHLADLEDWVQRVDVFNSYGPAECTVSVCLGRLNGEDRVHIGRGMGATLWIVDDTTNDTCLASIGSIGELWLEGPQVGLGYLEDPGSSAAAFIDGDPAWLSALPASIRSRLPTQHKRRFYRTGDLAQYYPDGAVRLLGRRDTQVKLRGQRIELEEVEHHVKYHLPKGIELAAEVIVPRSSPSSQFLVMFVVPDPNRGLPDDAIRGLRQAIRVELAQVLPSYMCPSAYVPLARLPRLAAGKVNRSKLREIGGTLTAEELSQPMHRGADTKRVTRPPRTSTEKKLRELWAATLGLEPCAIDVEDSFLQLDGGDSISVMRLVRLAQEHGMSLSAADVFSHPMLCDLATVAVFGEASTETVRPFSLWQGPWTVGRLRQEAAAQCDVRPDQIEDIFPCTALQEGLLALTSREPNLYTYREVFKLHDHIDIPRMRQAWDIVADSMPILRTRVIDLPPHGLHQVIVNESIPWDTKDTPQLFKLGSRLAHWALIRKGQSMQLVWTIHHSLYDGWSVPRVLQQVERAYYQEPLVQYLSMQPFIHYLSTVDEAASRTFWNGQLAESPPPSFPTLPSASYVANATEGCSCFLPDFRWPVGVDVSPSIWVRAAWALLIGHIVNTDDIVFGATVSGRQLPIARIQDVIGPTIATVPVRVRLDWGASIRDFVCQLQHQATHMIPFEQVGLHRLHRISEDCKQGSQFRTLLNVQPAQTESSTTRLWTRMDNEPNGQFDNFALIVDCELRNSGVFLQLDFDKKIISPKQAERLVHQLETVLLQFSRKTLDLSKRLADFHPISHRDLLDIWQWNAVVPEEITVCLHEMIHNHVAQRPQALAVDAWDGQFTYGTLDQHSTSLASYLQNEKKAKVGPGTVIALCFEKSKWTVVAALAVMKTGSAFTLIDTSHPEERLHTIVSQVNQRLVISSALNADLAARLADQVVVVDHENASRWPPPRPLRIRALPNSELYVVFTSGSTGTPKGAVITHSNFASAVKHQGQFLGYNTQTRVYDFASYSFDIAVSNLLHCLAAGGCLCIPSDVERKHSQLAESMRRMQVNLVDLTPSVARTLDPTAVPTLKTLVLGGEAASRSDIVRWAPYVRILNGIGQAECTVTTTMAEMDPAVPGTPGIGRALGTNTWIVDPTDHHQLAAIGAVGELLVEGPLVGAGYLNDEVKTAASFIYDPRWLGCAPAPGGKGRRGRLYKTGDLVRYDAVGGLQFVGRKDAQVKIRGQRIELEEVEYHVQRLLSSMAMEASVAAEALVLSGTHIRSAVLAVFVCPATLSSSDDDPDDGFRALDPSCFPPSCRDELNGRLESELPSAMVPSLYVPVNRIPLAPTGKTDRRRLKAFGASLTAEDLAKVRGVKNKPKRPPSTASERQMRGLWAEILAIPADCIGIDDNFIQLGGDSISAMRLVSLARGRGLFLDARKLFTSASTLADLCAKASQASSPATVDHRPPFSQLQTSDVANFLMANIGPHIDFPVSSIVDVFPVTDFQAECISAALQQKPPSYWNYFYIDLPMSNLTIGAVSAACQAVAMHLPILRSVFVPYAGDFLQVVTKDQIPDFVWVRSTAEDIATASTRLAREDWLKSNVRPGTLFSRFMLVLADDESKRARLIIRMSHALYDGISLGLLLHAIVAAIEGRQLPSVGSFASFVQHSFSMRGEASRYWGKLLSGSSMSGIPRAPLANDAGESTPYTIRNTVRWQTPLPEGITAATFCTACWAAVMAFTTQQADVVFGRLVSGRGATLGVITDPVAGPCVNVVPVRVQWPPSNGRKLYSPHEVLATIQQQQLDGLPFESTGLSQIIKSCTNWPADAAFGSVFQYQNIEETPSASLNGVPVQLDVIPMNFSPKQLWVFVKPLAQEIEVILFGTTAIMAQEHAQLLGDRFCKYVEMGGQTARNVEDAATI</sequence>
<keyword evidence="8" id="KW-1185">Reference proteome</keyword>
<gene>
    <name evidence="7" type="ORF">IFM53868_07096</name>
</gene>
<feature type="domain" description="Carrier" evidence="6">
    <location>
        <begin position="1844"/>
        <end position="1920"/>
    </location>
</feature>
<keyword evidence="2" id="KW-0597">Phosphoprotein</keyword>
<dbReference type="NCBIfam" id="NF003417">
    <property type="entry name" value="PRK04813.1"/>
    <property type="match status" value="4"/>
</dbReference>
<dbReference type="SUPFAM" id="SSF52777">
    <property type="entry name" value="CoA-dependent acyltransferases"/>
    <property type="match status" value="8"/>
</dbReference>
<evidence type="ECO:0000313" key="8">
    <source>
        <dbReference type="Proteomes" id="UP000465266"/>
    </source>
</evidence>
<evidence type="ECO:0000313" key="7">
    <source>
        <dbReference type="EMBL" id="GFF93164.1"/>
    </source>
</evidence>
<feature type="domain" description="Carrier" evidence="6">
    <location>
        <begin position="759"/>
        <end position="836"/>
    </location>
</feature>
<organism evidence="7 8">
    <name type="scientific">Aspergillus udagawae</name>
    <dbReference type="NCBI Taxonomy" id="91492"/>
    <lineage>
        <taxon>Eukaryota</taxon>
        <taxon>Fungi</taxon>
        <taxon>Dikarya</taxon>
        <taxon>Ascomycota</taxon>
        <taxon>Pezizomycotina</taxon>
        <taxon>Eurotiomycetes</taxon>
        <taxon>Eurotiomycetidae</taxon>
        <taxon>Eurotiales</taxon>
        <taxon>Aspergillaceae</taxon>
        <taxon>Aspergillus</taxon>
        <taxon>Aspergillus subgen. Fumigati</taxon>
    </lineage>
</organism>
<dbReference type="Gene3D" id="3.40.50.12780">
    <property type="entry name" value="N-terminal domain of ligase-like"/>
    <property type="match status" value="4"/>
</dbReference>
<dbReference type="InterPro" id="IPR042099">
    <property type="entry name" value="ANL_N_sf"/>
</dbReference>
<dbReference type="InterPro" id="IPR036736">
    <property type="entry name" value="ACP-like_sf"/>
</dbReference>
<reference evidence="7 8" key="1">
    <citation type="submission" date="2020-01" db="EMBL/GenBank/DDBJ databases">
        <title>Draft genome sequence of Aspergillus udagawae IFM 53868.</title>
        <authorList>
            <person name="Takahashi H."/>
            <person name="Yaguchi T."/>
        </authorList>
    </citation>
    <scope>NUCLEOTIDE SEQUENCE [LARGE SCALE GENOMIC DNA]</scope>
    <source>
        <strain evidence="7 8">IFM 53868</strain>
    </source>
</reference>
<dbReference type="CDD" id="cd19545">
    <property type="entry name" value="FUM14_C_NRPS-like"/>
    <property type="match status" value="3"/>
</dbReference>
<name>A0ABQ1B3S9_9EURO</name>
<dbReference type="Gene3D" id="1.10.1200.10">
    <property type="entry name" value="ACP-like"/>
    <property type="match status" value="4"/>
</dbReference>
<dbReference type="InterPro" id="IPR020806">
    <property type="entry name" value="PKS_PP-bd"/>
</dbReference>
<keyword evidence="4" id="KW-0677">Repeat</keyword>
<dbReference type="PROSITE" id="PS50075">
    <property type="entry name" value="CARRIER"/>
    <property type="match status" value="4"/>
</dbReference>
<accession>A0ABQ1B3S9</accession>
<proteinExistence type="inferred from homology"/>
<dbReference type="PROSITE" id="PS00012">
    <property type="entry name" value="PHOSPHOPANTETHEINE"/>
    <property type="match status" value="2"/>
</dbReference>
<evidence type="ECO:0000256" key="1">
    <source>
        <dbReference type="ARBA" id="ARBA00022450"/>
    </source>
</evidence>
<dbReference type="PANTHER" id="PTHR45527:SF1">
    <property type="entry name" value="FATTY ACID SYNTHASE"/>
    <property type="match status" value="1"/>
</dbReference>
<dbReference type="PROSITE" id="PS00455">
    <property type="entry name" value="AMP_BINDING"/>
    <property type="match status" value="4"/>
</dbReference>
<evidence type="ECO:0000256" key="3">
    <source>
        <dbReference type="ARBA" id="ARBA00022598"/>
    </source>
</evidence>
<dbReference type="InterPro" id="IPR020845">
    <property type="entry name" value="AMP-binding_CS"/>
</dbReference>
<evidence type="ECO:0000256" key="5">
    <source>
        <dbReference type="ARBA" id="ARBA00029454"/>
    </source>
</evidence>
<dbReference type="InterPro" id="IPR023213">
    <property type="entry name" value="CAT-like_dom_sf"/>
</dbReference>